<dbReference type="RefSeq" id="WP_180267104.1">
    <property type="nucleotide sequence ID" value="NZ_PEBM01000063.1"/>
</dbReference>
<organism evidence="1 2">
    <name type="scientific">Streptococcus macedonicus</name>
    <name type="common">Streptococcus gallolyticus macedonicus</name>
    <dbReference type="NCBI Taxonomy" id="59310"/>
    <lineage>
        <taxon>Bacteria</taxon>
        <taxon>Bacillati</taxon>
        <taxon>Bacillota</taxon>
        <taxon>Bacilli</taxon>
        <taxon>Lactobacillales</taxon>
        <taxon>Streptococcaceae</taxon>
        <taxon>Streptococcus</taxon>
    </lineage>
</organism>
<gene>
    <name evidence="1" type="ORF">CS010_10320</name>
</gene>
<dbReference type="AlphaFoldDB" id="A0A2G3NPW3"/>
<feature type="non-terminal residue" evidence="1">
    <location>
        <position position="1"/>
    </location>
</feature>
<protein>
    <submittedName>
        <fullName evidence="1">Uncharacterized protein</fullName>
    </submittedName>
</protein>
<sequence>VAKFTAVNQTKDSEATLAGSFGFGIAVARSLNNGTATIDNVHRKNTKWKETAKDTISVGSRPVIQTPIHCIGEASVGTGATLFNGSYVHLAYKPDGSISGRIKLESNPLWFGATISWVTTDPFPSE</sequence>
<comment type="caution">
    <text evidence="1">The sequence shown here is derived from an EMBL/GenBank/DDBJ whole genome shotgun (WGS) entry which is preliminary data.</text>
</comment>
<evidence type="ECO:0000313" key="2">
    <source>
        <dbReference type="Proteomes" id="UP000222913"/>
    </source>
</evidence>
<proteinExistence type="predicted"/>
<name>A0A2G3NPW3_STRMC</name>
<evidence type="ECO:0000313" key="1">
    <source>
        <dbReference type="EMBL" id="PHV55594.1"/>
    </source>
</evidence>
<dbReference type="Proteomes" id="UP000222913">
    <property type="component" value="Unassembled WGS sequence"/>
</dbReference>
<reference evidence="1 2" key="1">
    <citation type="submission" date="2017-10" db="EMBL/GenBank/DDBJ databases">
        <title>Whole-genome sequence of three Streptococcus macedonicus strains isolated from Italian cheeses of the Veneto region.</title>
        <authorList>
            <person name="Treu L."/>
            <person name="De Diego-Diaz B."/>
            <person name="Papadimitriou K."/>
            <person name="Tsakalidou E."/>
            <person name="Corich V."/>
            <person name="Giacomini A."/>
        </authorList>
    </citation>
    <scope>NUCLEOTIDE SEQUENCE [LARGE SCALE GENOMIC DNA]</scope>
    <source>
        <strain evidence="1 2">27MV</strain>
    </source>
</reference>
<accession>A0A2G3NPW3</accession>
<dbReference type="EMBL" id="PEBM01000063">
    <property type="protein sequence ID" value="PHV55594.1"/>
    <property type="molecule type" value="Genomic_DNA"/>
</dbReference>